<evidence type="ECO:0000313" key="6">
    <source>
        <dbReference type="EMBL" id="WBW70538.1"/>
    </source>
</evidence>
<keyword evidence="2 3" id="KW-0195">Cyclin</keyword>
<dbReference type="InterPro" id="IPR036915">
    <property type="entry name" value="Cyclin-like_sf"/>
</dbReference>
<dbReference type="CDD" id="cd20524">
    <property type="entry name" value="CYCLIN_CCNH_rpt1"/>
    <property type="match status" value="1"/>
</dbReference>
<dbReference type="InterPro" id="IPR006671">
    <property type="entry name" value="Cyclin_N"/>
</dbReference>
<dbReference type="AlphaFoldDB" id="A0AAE9W9P1"/>
<dbReference type="GO" id="GO:0006357">
    <property type="term" value="P:regulation of transcription by RNA polymerase II"/>
    <property type="evidence" value="ECO:0007669"/>
    <property type="project" value="InterPro"/>
</dbReference>
<dbReference type="GO" id="GO:0070985">
    <property type="term" value="C:transcription factor TFIIK complex"/>
    <property type="evidence" value="ECO:0007669"/>
    <property type="project" value="InterPro"/>
</dbReference>
<dbReference type="EMBL" id="CP115611">
    <property type="protein sequence ID" value="WBW70538.1"/>
    <property type="molecule type" value="Genomic_DNA"/>
</dbReference>
<dbReference type="Gene3D" id="1.10.472.10">
    <property type="entry name" value="Cyclin-like"/>
    <property type="match status" value="1"/>
</dbReference>
<feature type="compositionally biased region" description="Polar residues" evidence="4">
    <location>
        <begin position="301"/>
        <end position="316"/>
    </location>
</feature>
<dbReference type="Proteomes" id="UP001212411">
    <property type="component" value="Chromosome 1"/>
</dbReference>
<gene>
    <name evidence="6" type="primary">mcs2</name>
    <name evidence="6" type="ORF">SOMG_01515</name>
</gene>
<dbReference type="NCBIfam" id="TIGR00569">
    <property type="entry name" value="ccl1"/>
    <property type="match status" value="1"/>
</dbReference>
<dbReference type="SMART" id="SM00385">
    <property type="entry name" value="CYCLIN"/>
    <property type="match status" value="1"/>
</dbReference>
<dbReference type="InterPro" id="IPR043198">
    <property type="entry name" value="Cyclin/Ssn8"/>
</dbReference>
<protein>
    <submittedName>
        <fullName evidence="6">Transcription factor TFIIH complex cyclin Mcs2</fullName>
    </submittedName>
</protein>
<feature type="domain" description="Cyclin-like" evidence="5">
    <location>
        <begin position="75"/>
        <end position="157"/>
    </location>
</feature>
<name>A0AAE9W9P1_9SCHI</name>
<organism evidence="6 7">
    <name type="scientific">Schizosaccharomyces osmophilus</name>
    <dbReference type="NCBI Taxonomy" id="2545709"/>
    <lineage>
        <taxon>Eukaryota</taxon>
        <taxon>Fungi</taxon>
        <taxon>Dikarya</taxon>
        <taxon>Ascomycota</taxon>
        <taxon>Taphrinomycotina</taxon>
        <taxon>Schizosaccharomycetes</taxon>
        <taxon>Schizosaccharomycetales</taxon>
        <taxon>Schizosaccharomycetaceae</taxon>
        <taxon>Schizosaccharomyces</taxon>
    </lineage>
</organism>
<dbReference type="InterPro" id="IPR027081">
    <property type="entry name" value="CyclinH/Ccl1"/>
</dbReference>
<proteinExistence type="inferred from homology"/>
<dbReference type="KEGG" id="som:SOMG_01515"/>
<evidence type="ECO:0000313" key="7">
    <source>
        <dbReference type="Proteomes" id="UP001212411"/>
    </source>
</evidence>
<reference evidence="6 7" key="1">
    <citation type="journal article" date="2023" name="G3 (Bethesda)">
        <title>A high-quality reference genome for the fission yeast Schizosaccharomyces osmophilus.</title>
        <authorList>
            <person name="Jia G.S."/>
            <person name="Zhang W.C."/>
            <person name="Liang Y."/>
            <person name="Liu X.H."/>
            <person name="Rhind N."/>
            <person name="Pidoux A."/>
            <person name="Brysch-Herzberg M."/>
            <person name="Du L.L."/>
        </authorList>
    </citation>
    <scope>NUCLEOTIDE SEQUENCE [LARGE SCALE GENOMIC DNA]</scope>
    <source>
        <strain evidence="6 7">CBS 15793</strain>
    </source>
</reference>
<evidence type="ECO:0000259" key="5">
    <source>
        <dbReference type="SMART" id="SM00385"/>
    </source>
</evidence>
<comment type="similarity">
    <text evidence="1">Belongs to the cyclin family. Cyclin C subfamily.</text>
</comment>
<dbReference type="InterPro" id="IPR013763">
    <property type="entry name" value="Cyclin-like_dom"/>
</dbReference>
<dbReference type="GeneID" id="80874997"/>
<dbReference type="Pfam" id="PF00134">
    <property type="entry name" value="Cyclin_N"/>
    <property type="match status" value="1"/>
</dbReference>
<evidence type="ECO:0000256" key="4">
    <source>
        <dbReference type="SAM" id="MobiDB-lite"/>
    </source>
</evidence>
<dbReference type="SUPFAM" id="SSF47954">
    <property type="entry name" value="Cyclin-like"/>
    <property type="match status" value="2"/>
</dbReference>
<keyword evidence="7" id="KW-1185">Reference proteome</keyword>
<sequence length="322" mass="37445">MAEDRFRQSSHFRDWIFTEEGLQKRRIDVNQEFTKVVRQRLLEDLALQNKDASDNDLPPTLDQNEEMELVNYYACQLNALSSTMSLPTHIRATATLFFKRFYLTSSVMEYNPKIISFTSLYLATKTNDHYLPIEHFCKNLPKTTPDQVLEYEFNVCQALNWDLFIWLPFRPLQGFLLDFQVAIPETPVETLFECHDQTKRFLVETLHSDMYFYHSPSIIALSGIYHTNPSLCINYLQAKSINSTHDLIVSISSALDSTKNARLDREKAKDCGKKLYFCMDPLKKKNSSLYLKRKAMEEETSLGNKKQKLSNSTDQLDVNPFA</sequence>
<dbReference type="Pfam" id="PF16899">
    <property type="entry name" value="Cyclin_C_2"/>
    <property type="match status" value="1"/>
</dbReference>
<feature type="region of interest" description="Disordered" evidence="4">
    <location>
        <begin position="299"/>
        <end position="322"/>
    </location>
</feature>
<accession>A0AAE9W9P1</accession>
<evidence type="ECO:0000256" key="1">
    <source>
        <dbReference type="ARBA" id="ARBA00008638"/>
    </source>
</evidence>
<evidence type="ECO:0000256" key="3">
    <source>
        <dbReference type="RuleBase" id="RU000383"/>
    </source>
</evidence>
<dbReference type="InterPro" id="IPR031658">
    <property type="entry name" value="Cyclin_C_2"/>
</dbReference>
<dbReference type="PANTHER" id="PTHR10026">
    <property type="entry name" value="CYCLIN"/>
    <property type="match status" value="1"/>
</dbReference>
<evidence type="ECO:0000256" key="2">
    <source>
        <dbReference type="ARBA" id="ARBA00023127"/>
    </source>
</evidence>
<dbReference type="RefSeq" id="XP_056034781.1">
    <property type="nucleotide sequence ID" value="XM_056180308.1"/>
</dbReference>
<dbReference type="GO" id="GO:0016538">
    <property type="term" value="F:cyclin-dependent protein serine/threonine kinase regulator activity"/>
    <property type="evidence" value="ECO:0007669"/>
    <property type="project" value="InterPro"/>
</dbReference>
<dbReference type="GO" id="GO:0006351">
    <property type="term" value="P:DNA-templated transcription"/>
    <property type="evidence" value="ECO:0007669"/>
    <property type="project" value="InterPro"/>
</dbReference>
<dbReference type="CDD" id="cd20525">
    <property type="entry name" value="CYCLIN_CCNH_rpt2"/>
    <property type="match status" value="1"/>
</dbReference>